<dbReference type="GO" id="GO:0055085">
    <property type="term" value="P:transmembrane transport"/>
    <property type="evidence" value="ECO:0007669"/>
    <property type="project" value="InterPro"/>
</dbReference>
<dbReference type="GO" id="GO:0005886">
    <property type="term" value="C:plasma membrane"/>
    <property type="evidence" value="ECO:0007669"/>
    <property type="project" value="UniProtKB-SubCell"/>
</dbReference>
<dbReference type="InterPro" id="IPR050366">
    <property type="entry name" value="BP-dependent_transpt_permease"/>
</dbReference>
<dbReference type="SUPFAM" id="SSF53187">
    <property type="entry name" value="Zn-dependent exopeptidases"/>
    <property type="match status" value="1"/>
</dbReference>
<feature type="non-terminal residue" evidence="9">
    <location>
        <position position="1"/>
    </location>
</feature>
<dbReference type="Gene3D" id="3.40.630.10">
    <property type="entry name" value="Zn peptidases"/>
    <property type="match status" value="1"/>
</dbReference>
<comment type="subcellular location">
    <subcellularLocation>
        <location evidence="1">Cell membrane</location>
        <topology evidence="1">Multi-pass membrane protein</topology>
    </subcellularLocation>
</comment>
<dbReference type="Gene3D" id="1.10.3720.10">
    <property type="entry name" value="MetI-like"/>
    <property type="match status" value="1"/>
</dbReference>
<name>X0RVR6_9ZZZZ</name>
<evidence type="ECO:0000256" key="1">
    <source>
        <dbReference type="ARBA" id="ARBA00004651"/>
    </source>
</evidence>
<evidence type="ECO:0000256" key="4">
    <source>
        <dbReference type="ARBA" id="ARBA00022692"/>
    </source>
</evidence>
<evidence type="ECO:0000256" key="3">
    <source>
        <dbReference type="ARBA" id="ARBA00022475"/>
    </source>
</evidence>
<dbReference type="Pfam" id="PF00528">
    <property type="entry name" value="BPD_transp_1"/>
    <property type="match status" value="1"/>
</dbReference>
<dbReference type="EMBL" id="BARS01009317">
    <property type="protein sequence ID" value="GAF72929.1"/>
    <property type="molecule type" value="Genomic_DNA"/>
</dbReference>
<reference evidence="9" key="1">
    <citation type="journal article" date="2014" name="Front. Microbiol.">
        <title>High frequency of phylogenetically diverse reductive dehalogenase-homologous genes in deep subseafloor sedimentary metagenomes.</title>
        <authorList>
            <person name="Kawai M."/>
            <person name="Futagami T."/>
            <person name="Toyoda A."/>
            <person name="Takaki Y."/>
            <person name="Nishi S."/>
            <person name="Hori S."/>
            <person name="Arai W."/>
            <person name="Tsubouchi T."/>
            <person name="Morono Y."/>
            <person name="Uchiyama I."/>
            <person name="Ito T."/>
            <person name="Fujiyama A."/>
            <person name="Inagaki F."/>
            <person name="Takami H."/>
        </authorList>
    </citation>
    <scope>NUCLEOTIDE SEQUENCE</scope>
    <source>
        <strain evidence="9">Expedition CK06-06</strain>
    </source>
</reference>
<proteinExistence type="predicted"/>
<keyword evidence="5 7" id="KW-1133">Transmembrane helix</keyword>
<dbReference type="InterPro" id="IPR000515">
    <property type="entry name" value="MetI-like"/>
</dbReference>
<dbReference type="SUPFAM" id="SSF161098">
    <property type="entry name" value="MetI-like"/>
    <property type="match status" value="1"/>
</dbReference>
<evidence type="ECO:0000256" key="5">
    <source>
        <dbReference type="ARBA" id="ARBA00022989"/>
    </source>
</evidence>
<accession>X0RVR6</accession>
<dbReference type="CDD" id="cd06261">
    <property type="entry name" value="TM_PBP2"/>
    <property type="match status" value="1"/>
</dbReference>
<comment type="caution">
    <text evidence="9">The sequence shown here is derived from an EMBL/GenBank/DDBJ whole genome shotgun (WGS) entry which is preliminary data.</text>
</comment>
<evidence type="ECO:0000313" key="9">
    <source>
        <dbReference type="EMBL" id="GAF72929.1"/>
    </source>
</evidence>
<dbReference type="PANTHER" id="PTHR43386">
    <property type="entry name" value="OLIGOPEPTIDE TRANSPORT SYSTEM PERMEASE PROTEIN APPC"/>
    <property type="match status" value="1"/>
</dbReference>
<dbReference type="PROSITE" id="PS50928">
    <property type="entry name" value="ABC_TM1"/>
    <property type="match status" value="1"/>
</dbReference>
<feature type="non-terminal residue" evidence="9">
    <location>
        <position position="345"/>
    </location>
</feature>
<organism evidence="9">
    <name type="scientific">marine sediment metagenome</name>
    <dbReference type="NCBI Taxonomy" id="412755"/>
    <lineage>
        <taxon>unclassified sequences</taxon>
        <taxon>metagenomes</taxon>
        <taxon>ecological metagenomes</taxon>
    </lineage>
</organism>
<evidence type="ECO:0000256" key="7">
    <source>
        <dbReference type="SAM" id="Phobius"/>
    </source>
</evidence>
<evidence type="ECO:0000259" key="8">
    <source>
        <dbReference type="PROSITE" id="PS50928"/>
    </source>
</evidence>
<feature type="transmembrane region" description="Helical" evidence="7">
    <location>
        <begin position="103"/>
        <end position="128"/>
    </location>
</feature>
<keyword evidence="3" id="KW-1003">Cell membrane</keyword>
<dbReference type="PANTHER" id="PTHR43386:SF1">
    <property type="entry name" value="D,D-DIPEPTIDE TRANSPORT SYSTEM PERMEASE PROTEIN DDPC-RELATED"/>
    <property type="match status" value="1"/>
</dbReference>
<sequence>GAFAGWWPGSLFDRAVTAVTELLAAIPGLILAMLVVFAIGVRRGQVAFVVALSLVGWGEVAQIVRGHVLTIRNRLYIMAARAVGLSSPSILSRHVLPNLLSTLLALAALEMGAVLLLLGELGFLHIFIGGGRTGFSWATFEVRHYFDVPDWGAMLGSSWRWFRSYPWFPMAPALAFFVAILGFNLFGYGLQRFIERGRFHPSGWSVVRFLLVVALLLLGARALLQNAGIEAQLARLARQFDVDRAWDDIAYLTQPELQGRPSGSDEATKAAAYIVSQFEQAGLTPVTRDESYFQNYIGTRGQVTAAPALEVLGADGKLQLRLTNGVSLDPWQAFNAEGSREAELV</sequence>
<feature type="transmembrane region" description="Helical" evidence="7">
    <location>
        <begin position="15"/>
        <end position="39"/>
    </location>
</feature>
<evidence type="ECO:0000256" key="6">
    <source>
        <dbReference type="ARBA" id="ARBA00023136"/>
    </source>
</evidence>
<keyword evidence="4 7" id="KW-0812">Transmembrane</keyword>
<feature type="domain" description="ABC transmembrane type-1" evidence="8">
    <location>
        <begin position="1"/>
        <end position="187"/>
    </location>
</feature>
<protein>
    <recommendedName>
        <fullName evidence="8">ABC transmembrane type-1 domain-containing protein</fullName>
    </recommendedName>
</protein>
<dbReference type="InterPro" id="IPR035906">
    <property type="entry name" value="MetI-like_sf"/>
</dbReference>
<gene>
    <name evidence="9" type="ORF">S01H1_17543</name>
</gene>
<keyword evidence="6 7" id="KW-0472">Membrane</keyword>
<keyword evidence="2" id="KW-0813">Transport</keyword>
<evidence type="ECO:0000256" key="2">
    <source>
        <dbReference type="ARBA" id="ARBA00022448"/>
    </source>
</evidence>
<feature type="transmembrane region" description="Helical" evidence="7">
    <location>
        <begin position="167"/>
        <end position="186"/>
    </location>
</feature>
<dbReference type="AlphaFoldDB" id="X0RVR6"/>
<feature type="transmembrane region" description="Helical" evidence="7">
    <location>
        <begin position="206"/>
        <end position="224"/>
    </location>
</feature>